<dbReference type="EMBL" id="MK360902">
    <property type="protein sequence ID" value="QEG54049.1"/>
    <property type="molecule type" value="Genomic_DNA"/>
</dbReference>
<feature type="compositionally biased region" description="Basic and acidic residues" evidence="4">
    <location>
        <begin position="450"/>
        <end position="483"/>
    </location>
</feature>
<sequence>MADEIARRTLAVAGQLQTVLFQTELLKRCDPETLIAQHLRAKIKHNALMVLYLHDKLAMTLARQAEYHLTVDIYCLWMWLKRACAETAALSNELDAYATQRDRERFFAATMKIGRASSCQLHSHITLNMYGNNQVVRELGLINDVENFLKQLNYCHLLVSVTSASTVLDSIDEFLTLTIGGGMVASPETYDHTQPCCVCLDELSVTANQGNTIYRRLGYAICDHLVKQIIVHVSPDDMIRHMPFLSKVDAIKLRSAIEELKTTSEFHSQKTRSGKTRQENTEKDENTTAKDDEIIASEILDTYDVFTDVPGPVYRLSELKYWLASVKTGGKPRGQRGAVQSSVLQKLDSDLSDLFEKSDKFEMDWQAAESKIFDSSFIHFHRYAGLKLHSQNDDIMARLLVGTPAMSPEIGIETLINSCYRHHLSLPLFKRLCNPEKADADMLAEVLKNLRTDQESPEKNKHSDPENSKTEEDSVGRYRERSRPTGNTEDDIQSLIELAERDLEVRRKNYADKLSVRSFSNLDRCVKNQRAELEKLLRVNVYGGALPTMFVEVKNSFLARQAFLKAVFSEETQHVKIQRLEKDDIRSYEWRQYVRSALRRTPIDPAMLPQLSGKFYELLSGPMFRRHTERFPQPPNTSLYFTVENVGLLPHLKEELANFTSACVHGEWMRSEHKGFYNFNGVSGVTDAHRMACAYIREAVFAVALFETIFQCGSVNLSRADAVEVGEDGPLFADGIYLTFEEEVPLVAIWGVGDDRRLSSASVTVTESDLYSVLYAFLHKHER</sequence>
<evidence type="ECO:0000256" key="1">
    <source>
        <dbReference type="ARBA" id="ARBA00022612"/>
    </source>
</evidence>
<dbReference type="HAMAP" id="MF_04014">
    <property type="entry name" value="HSV_TRM1"/>
    <property type="match status" value="1"/>
</dbReference>
<feature type="compositionally biased region" description="Basic and acidic residues" evidence="4">
    <location>
        <begin position="276"/>
        <end position="288"/>
    </location>
</feature>
<evidence type="ECO:0000313" key="6">
    <source>
        <dbReference type="Proteomes" id="UP001144437"/>
    </source>
</evidence>
<dbReference type="InterPro" id="IPR000501">
    <property type="entry name" value="UL28/UL56"/>
</dbReference>
<reference evidence="5" key="1">
    <citation type="journal article" date="2019" name="Vet. Microbiol.">
        <title>Disease surveillance in wild Victorian cacatuids reveals co-infection with multiple agents and detection of novel avian viruses.</title>
        <authorList>
            <person name="Sutherland M."/>
            <person name="Sarker S."/>
            <person name="Vaz P.K."/>
            <person name="Legione A.R."/>
            <person name="Devlin J.M."/>
            <person name="Macwhirter P.L."/>
            <person name="Whiteley P.L."/>
            <person name="Raidal S.R."/>
        </authorList>
    </citation>
    <scope>NUCLEOTIDE SEQUENCE</scope>
    <source>
        <strain evidence="5">97-0001</strain>
    </source>
</reference>
<organism evidence="5 6">
    <name type="scientific">Cacatuid alphaherpesvirus 2</name>
    <dbReference type="NCBI Taxonomy" id="2604840"/>
    <lineage>
        <taxon>Viruses</taxon>
        <taxon>Duplodnaviria</taxon>
        <taxon>Heunggongvirae</taxon>
        <taxon>Peploviricota</taxon>
        <taxon>Herviviricetes</taxon>
        <taxon>Herpesvirales</taxon>
        <taxon>Orthoherpesviridae</taxon>
        <taxon>Alphaherpesvirinae</taxon>
        <taxon>Iltovirus</taxon>
        <taxon>Iltovirus cacatuidalpha2</taxon>
    </lineage>
</organism>
<name>A0A5B9R3U9_9ALPH</name>
<evidence type="ECO:0000256" key="2">
    <source>
        <dbReference type="ARBA" id="ARBA00022921"/>
    </source>
</evidence>
<accession>A0A5B9R3U9</accession>
<feature type="region of interest" description="Disordered" evidence="4">
    <location>
        <begin position="264"/>
        <end position="288"/>
    </location>
</feature>
<keyword evidence="6" id="KW-1185">Reference proteome</keyword>
<evidence type="ECO:0000256" key="4">
    <source>
        <dbReference type="SAM" id="MobiDB-lite"/>
    </source>
</evidence>
<evidence type="ECO:0000256" key="3">
    <source>
        <dbReference type="ARBA" id="ARBA00023219"/>
    </source>
</evidence>
<dbReference type="GO" id="GO:0019073">
    <property type="term" value="P:viral DNA genome packaging"/>
    <property type="evidence" value="ECO:0007669"/>
    <property type="project" value="InterPro"/>
</dbReference>
<protein>
    <submittedName>
        <fullName evidence="5">Tripartite terminase subunit 1</fullName>
    </submittedName>
</protein>
<keyword evidence="3" id="KW-0231">Viral genome packaging</keyword>
<feature type="region of interest" description="Disordered" evidence="4">
    <location>
        <begin position="450"/>
        <end position="493"/>
    </location>
</feature>
<dbReference type="Proteomes" id="UP001144437">
    <property type="component" value="Segment"/>
</dbReference>
<proteinExistence type="inferred from homology"/>
<keyword evidence="1" id="KW-1188">Viral release from host cell</keyword>
<keyword evidence="2" id="KW-0426">Late protein</keyword>
<evidence type="ECO:0000313" key="5">
    <source>
        <dbReference type="EMBL" id="QEG54049.1"/>
    </source>
</evidence>
<dbReference type="Pfam" id="PF01366">
    <property type="entry name" value="PRTP"/>
    <property type="match status" value="1"/>
</dbReference>